<dbReference type="HAMAP" id="MF_00922">
    <property type="entry name" value="OM_assembly_BamD"/>
    <property type="match status" value="1"/>
</dbReference>
<dbReference type="GO" id="GO:0043165">
    <property type="term" value="P:Gram-negative-bacterium-type cell outer membrane assembly"/>
    <property type="evidence" value="ECO:0007669"/>
    <property type="project" value="UniProtKB-UniRule"/>
</dbReference>
<reference evidence="8 9" key="1">
    <citation type="journal article" date="2015" name="Stand. Genomic Sci.">
        <title>Genomic Encyclopedia of Bacterial and Archaeal Type Strains, Phase III: the genomes of soil and plant-associated and newly described type strains.</title>
        <authorList>
            <person name="Whitman W.B."/>
            <person name="Woyke T."/>
            <person name="Klenk H.P."/>
            <person name="Zhou Y."/>
            <person name="Lilburn T.G."/>
            <person name="Beck B.J."/>
            <person name="De Vos P."/>
            <person name="Vandamme P."/>
            <person name="Eisen J.A."/>
            <person name="Garrity G."/>
            <person name="Hugenholtz P."/>
            <person name="Kyrpides N.C."/>
        </authorList>
    </citation>
    <scope>NUCLEOTIDE SEQUENCE [LARGE SCALE GENOMIC DNA]</scope>
    <source>
        <strain evidence="8 9">A3</strain>
    </source>
</reference>
<organism evidence="8 9">
    <name type="scientific">Dokdonella fugitiva</name>
    <dbReference type="NCBI Taxonomy" id="328517"/>
    <lineage>
        <taxon>Bacteria</taxon>
        <taxon>Pseudomonadati</taxon>
        <taxon>Pseudomonadota</taxon>
        <taxon>Gammaproteobacteria</taxon>
        <taxon>Lysobacterales</taxon>
        <taxon>Rhodanobacteraceae</taxon>
        <taxon>Dokdonella</taxon>
    </lineage>
</organism>
<dbReference type="PANTHER" id="PTHR37423:SF1">
    <property type="entry name" value="OUTER MEMBRANE PROTEIN ASSEMBLY FACTOR BAMD"/>
    <property type="match status" value="1"/>
</dbReference>
<keyword evidence="3 6" id="KW-0564">Palmitate</keyword>
<keyword evidence="5 6" id="KW-0449">Lipoprotein</keyword>
<keyword evidence="2 6" id="KW-0472">Membrane</keyword>
<comment type="similarity">
    <text evidence="6">Belongs to the BamD family.</text>
</comment>
<dbReference type="OrthoDB" id="9779191at2"/>
<evidence type="ECO:0000256" key="6">
    <source>
        <dbReference type="HAMAP-Rule" id="MF_00922"/>
    </source>
</evidence>
<proteinExistence type="inferred from homology"/>
<dbReference type="Proteomes" id="UP000294862">
    <property type="component" value="Unassembled WGS sequence"/>
</dbReference>
<gene>
    <name evidence="6" type="primary">bamD</name>
    <name evidence="8" type="ORF">EV148_10129</name>
</gene>
<protein>
    <recommendedName>
        <fullName evidence="6">Outer membrane protein assembly factor BamD</fullName>
    </recommendedName>
</protein>
<dbReference type="Pfam" id="PF13525">
    <property type="entry name" value="YfiO"/>
    <property type="match status" value="1"/>
</dbReference>
<evidence type="ECO:0000256" key="3">
    <source>
        <dbReference type="ARBA" id="ARBA00023139"/>
    </source>
</evidence>
<comment type="function">
    <text evidence="6">Part of the outer membrane protein assembly complex, which is involved in assembly and insertion of beta-barrel proteins into the outer membrane.</text>
</comment>
<dbReference type="CDD" id="cd15830">
    <property type="entry name" value="BamD"/>
    <property type="match status" value="1"/>
</dbReference>
<keyword evidence="9" id="KW-1185">Reference proteome</keyword>
<comment type="subcellular location">
    <subcellularLocation>
        <location evidence="6">Cell outer membrane</location>
        <topology evidence="6">Lipid-anchor</topology>
    </subcellularLocation>
</comment>
<name>A0A4R2IDG6_9GAMM</name>
<dbReference type="InterPro" id="IPR039565">
    <property type="entry name" value="BamD-like"/>
</dbReference>
<evidence type="ECO:0000256" key="5">
    <source>
        <dbReference type="ARBA" id="ARBA00023288"/>
    </source>
</evidence>
<comment type="caution">
    <text evidence="8">The sequence shown here is derived from an EMBL/GenBank/DDBJ whole genome shotgun (WGS) entry which is preliminary data.</text>
</comment>
<comment type="subunit">
    <text evidence="6">Part of the Bam complex.</text>
</comment>
<feature type="domain" description="Outer membrane lipoprotein BamD-like" evidence="7">
    <location>
        <begin position="41"/>
        <end position="245"/>
    </location>
</feature>
<sequence>MRVSSSFRPVLRLVLLALFVALAGCSLFHRGKKGDPMDTLSVEQLYQQGNEALQSGNNDYAVRTFQRLIARFPFGPYTEQSQLNLAYAQYKSDKPDDAYSTINRFIKTYPTHRHVDYAYYLRGLINFNRSGGFLERYVGLDMTQRDQANLRQSFDDFGALLTRYPQSRYAQDSRQRMVHLRNMMAQSDLNIALFYLKRGAYVASSNRAKSIIETYPQTPQAGDALAIMVRSYHELGQDKLADDARRVLELNYPDHPSLKGRWPNYRSNWWKLIPLQNRG</sequence>
<evidence type="ECO:0000313" key="9">
    <source>
        <dbReference type="Proteomes" id="UP000294862"/>
    </source>
</evidence>
<dbReference type="GO" id="GO:0051205">
    <property type="term" value="P:protein insertion into membrane"/>
    <property type="evidence" value="ECO:0007669"/>
    <property type="project" value="UniProtKB-UniRule"/>
</dbReference>
<dbReference type="InterPro" id="IPR017689">
    <property type="entry name" value="BamD"/>
</dbReference>
<dbReference type="PROSITE" id="PS51257">
    <property type="entry name" value="PROKAR_LIPOPROTEIN"/>
    <property type="match status" value="1"/>
</dbReference>
<dbReference type="EMBL" id="SLWQ01000001">
    <property type="protein sequence ID" value="TCO42624.1"/>
    <property type="molecule type" value="Genomic_DNA"/>
</dbReference>
<dbReference type="PANTHER" id="PTHR37423">
    <property type="entry name" value="SOLUBLE LYTIC MUREIN TRANSGLYCOSYLASE-RELATED"/>
    <property type="match status" value="1"/>
</dbReference>
<dbReference type="Gene3D" id="1.25.40.10">
    <property type="entry name" value="Tetratricopeptide repeat domain"/>
    <property type="match status" value="1"/>
</dbReference>
<evidence type="ECO:0000313" key="8">
    <source>
        <dbReference type="EMBL" id="TCO42624.1"/>
    </source>
</evidence>
<dbReference type="SUPFAM" id="SSF48452">
    <property type="entry name" value="TPR-like"/>
    <property type="match status" value="1"/>
</dbReference>
<evidence type="ECO:0000256" key="1">
    <source>
        <dbReference type="ARBA" id="ARBA00022729"/>
    </source>
</evidence>
<dbReference type="InterPro" id="IPR011990">
    <property type="entry name" value="TPR-like_helical_dom_sf"/>
</dbReference>
<evidence type="ECO:0000259" key="7">
    <source>
        <dbReference type="Pfam" id="PF13525"/>
    </source>
</evidence>
<dbReference type="NCBIfam" id="TIGR03302">
    <property type="entry name" value="OM_YfiO"/>
    <property type="match status" value="1"/>
</dbReference>
<dbReference type="GO" id="GO:1990063">
    <property type="term" value="C:Bam protein complex"/>
    <property type="evidence" value="ECO:0007669"/>
    <property type="project" value="TreeGrafter"/>
</dbReference>
<evidence type="ECO:0000256" key="4">
    <source>
        <dbReference type="ARBA" id="ARBA00023237"/>
    </source>
</evidence>
<accession>A0A4R2IDG6</accession>
<keyword evidence="1 6" id="KW-0732">Signal</keyword>
<dbReference type="RefSeq" id="WP_131991655.1">
    <property type="nucleotide sequence ID" value="NZ_JACGXM010000001.1"/>
</dbReference>
<keyword evidence="4 6" id="KW-0998">Cell outer membrane</keyword>
<evidence type="ECO:0000256" key="2">
    <source>
        <dbReference type="ARBA" id="ARBA00023136"/>
    </source>
</evidence>
<dbReference type="AlphaFoldDB" id="A0A4R2IDG6"/>